<keyword evidence="3" id="KW-0131">Cell cycle</keyword>
<dbReference type="NCBIfam" id="NF000994">
    <property type="entry name" value="PRK00104.1-3"/>
    <property type="match status" value="1"/>
</dbReference>
<comment type="subunit">
    <text evidence="3">Component of a cohesin-like complex composed of ScpA, ScpB and the Smc homodimer, in which ScpA and ScpB bind to the head domain of Smc. The presence of the three proteins is required for the association of the complex with DNA.</text>
</comment>
<dbReference type="GO" id="GO:0051301">
    <property type="term" value="P:cell division"/>
    <property type="evidence" value="ECO:0007669"/>
    <property type="project" value="UniProtKB-KW"/>
</dbReference>
<evidence type="ECO:0000256" key="2">
    <source>
        <dbReference type="ARBA" id="ARBA00044777"/>
    </source>
</evidence>
<dbReference type="Pfam" id="PF02616">
    <property type="entry name" value="SMC_ScpA"/>
    <property type="match status" value="1"/>
</dbReference>
<dbReference type="Gene3D" id="1.10.10.580">
    <property type="entry name" value="Structural maintenance of chromosome 1. Chain E"/>
    <property type="match status" value="1"/>
</dbReference>
<dbReference type="EMBL" id="FQVG01000004">
    <property type="protein sequence ID" value="SHE41506.1"/>
    <property type="molecule type" value="Genomic_DNA"/>
</dbReference>
<dbReference type="Gene3D" id="6.10.250.2410">
    <property type="match status" value="1"/>
</dbReference>
<dbReference type="InterPro" id="IPR023093">
    <property type="entry name" value="ScpA-like_C"/>
</dbReference>
<evidence type="ECO:0000256" key="3">
    <source>
        <dbReference type="HAMAP-Rule" id="MF_01805"/>
    </source>
</evidence>
<dbReference type="InterPro" id="IPR003768">
    <property type="entry name" value="ScpA"/>
</dbReference>
<keyword evidence="3" id="KW-0132">Cell division</keyword>
<dbReference type="Proteomes" id="UP000184423">
    <property type="component" value="Unassembled WGS sequence"/>
</dbReference>
<proteinExistence type="inferred from homology"/>
<comment type="similarity">
    <text evidence="3">Belongs to the ScpA family.</text>
</comment>
<keyword evidence="3" id="KW-0963">Cytoplasm</keyword>
<comment type="subcellular location">
    <subcellularLocation>
        <location evidence="3">Cytoplasm</location>
    </subcellularLocation>
    <text evidence="3">Associated with two foci at the outer edges of the nucleoid region in young cells, and at four foci within both cell halves in older cells.</text>
</comment>
<dbReference type="GO" id="GO:0006260">
    <property type="term" value="P:DNA replication"/>
    <property type="evidence" value="ECO:0007669"/>
    <property type="project" value="UniProtKB-UniRule"/>
</dbReference>
<organism evidence="4 5">
    <name type="scientific">Caloramator proteoclasticus DSM 10124</name>
    <dbReference type="NCBI Taxonomy" id="1121262"/>
    <lineage>
        <taxon>Bacteria</taxon>
        <taxon>Bacillati</taxon>
        <taxon>Bacillota</taxon>
        <taxon>Clostridia</taxon>
        <taxon>Eubacteriales</taxon>
        <taxon>Clostridiaceae</taxon>
        <taxon>Caloramator</taxon>
    </lineage>
</organism>
<dbReference type="RefSeq" id="WP_073247734.1">
    <property type="nucleotide sequence ID" value="NZ_FQVG01000004.1"/>
</dbReference>
<dbReference type="HAMAP" id="MF_01805">
    <property type="entry name" value="ScpA"/>
    <property type="match status" value="1"/>
</dbReference>
<keyword evidence="5" id="KW-1185">Reference proteome</keyword>
<reference evidence="5" key="1">
    <citation type="submission" date="2016-11" db="EMBL/GenBank/DDBJ databases">
        <authorList>
            <person name="Varghese N."/>
            <person name="Submissions S."/>
        </authorList>
    </citation>
    <scope>NUCLEOTIDE SEQUENCE [LARGE SCALE GENOMIC DNA]</scope>
    <source>
        <strain evidence="5">DSM 10124</strain>
    </source>
</reference>
<keyword evidence="1 3" id="KW-0159">Chromosome partition</keyword>
<gene>
    <name evidence="3" type="primary">scpA</name>
    <name evidence="4" type="ORF">SAMN02746091_00331</name>
</gene>
<evidence type="ECO:0000313" key="5">
    <source>
        <dbReference type="Proteomes" id="UP000184423"/>
    </source>
</evidence>
<protein>
    <recommendedName>
        <fullName evidence="2 3">Segregation and condensation protein A</fullName>
    </recommendedName>
</protein>
<name>A0A1M4TAI2_9CLOT</name>
<sequence length="250" mass="30037">MSINIKIEAFEGPLDLLLHLIKKAEVDIYDIPIAEITEQYIQYLKTMEELNLDIASEFLVMAATLLEIKSKMLLPRKKTQEDEQVEEDPRKEIVEKLIEYKKYKEFAEQLKMIEEQSSIYFKPPEIIDDIESKDVFFKNITLENLMFAFKKVIEAYERRTNKKNLIDENISHDEYRIEDKMNYIIGLVEVYKRIRFTRFFEEAKCKIELIVTFLAMLELIKIRKIRVYQSGNFEDIYIEGQEEEWQNQIF</sequence>
<comment type="function">
    <text evidence="3">Participates in chromosomal partition during cell division. May act via the formation of a condensin-like complex containing Smc and ScpB that pull DNA away from mid-cell into both cell halves.</text>
</comment>
<evidence type="ECO:0000256" key="1">
    <source>
        <dbReference type="ARBA" id="ARBA00022829"/>
    </source>
</evidence>
<dbReference type="GO" id="GO:0007059">
    <property type="term" value="P:chromosome segregation"/>
    <property type="evidence" value="ECO:0007669"/>
    <property type="project" value="UniProtKB-UniRule"/>
</dbReference>
<dbReference type="GO" id="GO:0005737">
    <property type="term" value="C:cytoplasm"/>
    <property type="evidence" value="ECO:0007669"/>
    <property type="project" value="UniProtKB-SubCell"/>
</dbReference>
<dbReference type="PANTHER" id="PTHR33969:SF2">
    <property type="entry name" value="SEGREGATION AND CONDENSATION PROTEIN A"/>
    <property type="match status" value="1"/>
</dbReference>
<accession>A0A1M4TAI2</accession>
<dbReference type="AlphaFoldDB" id="A0A1M4TAI2"/>
<dbReference type="PANTHER" id="PTHR33969">
    <property type="entry name" value="SEGREGATION AND CONDENSATION PROTEIN A"/>
    <property type="match status" value="1"/>
</dbReference>
<evidence type="ECO:0000313" key="4">
    <source>
        <dbReference type="EMBL" id="SHE41506.1"/>
    </source>
</evidence>